<dbReference type="GO" id="GO:0032438">
    <property type="term" value="P:melanosome organization"/>
    <property type="evidence" value="ECO:0007669"/>
    <property type="project" value="TreeGrafter"/>
</dbReference>
<keyword evidence="1" id="KW-0808">Transferase</keyword>
<gene>
    <name evidence="1" type="ORF">ACCB03522</name>
</gene>
<dbReference type="GO" id="GO:0052810">
    <property type="term" value="F:1-phosphatidylinositol-5-kinase activity"/>
    <property type="evidence" value="ECO:0007669"/>
    <property type="project" value="TreeGrafter"/>
</dbReference>
<reference evidence="1" key="1">
    <citation type="submission" date="2011-11" db="EMBL/GenBank/DDBJ databases">
        <title>Decoding the brain transcriptome of the Eastern honeybee (Apis cerana) based on pyrosequencing.</title>
        <authorList>
            <person name="Sun L."/>
            <person name="Zheng H."/>
            <person name="Wang Y."/>
            <person name="Xie X."/>
            <person name="Zhu Y."/>
            <person name="Gu W."/>
            <person name="Wang S."/>
        </authorList>
    </citation>
    <scope>NUCLEOTIDE SEQUENCE</scope>
    <source>
        <tissue evidence="1">Brain</tissue>
    </source>
</reference>
<dbReference type="GO" id="GO:0090385">
    <property type="term" value="P:phagosome-lysosome fusion"/>
    <property type="evidence" value="ECO:0007669"/>
    <property type="project" value="TreeGrafter"/>
</dbReference>
<keyword evidence="1" id="KW-0418">Kinase</keyword>
<dbReference type="GO" id="GO:1903426">
    <property type="term" value="P:regulation of reactive oxygen species biosynthetic process"/>
    <property type="evidence" value="ECO:0007669"/>
    <property type="project" value="TreeGrafter"/>
</dbReference>
<sequence length="148" mass="17144">MLAVFKYTKISQWEISLPPPLINIMYDPKQHADVIEEMKSLALKGDEVFSCIREKLTTLQTDMDILNAAKQQLTKDQQYFKNKIEEIQLKLTSPTLENKKLEGKVSEKQVQALMFRIEDGIVILKRLISEVVYTWNAKILEMSVKKKG</sequence>
<dbReference type="GO" id="GO:0000285">
    <property type="term" value="F:1-phosphatidylinositol-3-phosphate 5-kinase activity"/>
    <property type="evidence" value="ECO:0007669"/>
    <property type="project" value="InterPro"/>
</dbReference>
<name>V9IG29_APICE</name>
<accession>V9IG29</accession>
<dbReference type="AlphaFoldDB" id="V9IG29"/>
<dbReference type="InterPro" id="IPR043548">
    <property type="entry name" value="PIKfyve"/>
</dbReference>
<protein>
    <submittedName>
        <fullName evidence="1">Phosphatidylinositol-3-phosphate/phosphatidylinositol 5-kinase, type III isoform 2</fullName>
    </submittedName>
</protein>
<dbReference type="GO" id="GO:0031410">
    <property type="term" value="C:cytoplasmic vesicle"/>
    <property type="evidence" value="ECO:0007669"/>
    <property type="project" value="TreeGrafter"/>
</dbReference>
<dbReference type="PANTHER" id="PTHR46715">
    <property type="entry name" value="1-PHOSPHATIDYLINOSITOL 3-PHOSPHATE 5-KINASE"/>
    <property type="match status" value="1"/>
</dbReference>
<dbReference type="EMBL" id="JR042315">
    <property type="protein sequence ID" value="AEY59592.1"/>
    <property type="molecule type" value="mRNA"/>
</dbReference>
<dbReference type="GO" id="GO:0012506">
    <property type="term" value="C:vesicle membrane"/>
    <property type="evidence" value="ECO:0007669"/>
    <property type="project" value="TreeGrafter"/>
</dbReference>
<organism evidence="1">
    <name type="scientific">Apis cerana</name>
    <name type="common">Indian honeybee</name>
    <dbReference type="NCBI Taxonomy" id="7461"/>
    <lineage>
        <taxon>Eukaryota</taxon>
        <taxon>Metazoa</taxon>
        <taxon>Ecdysozoa</taxon>
        <taxon>Arthropoda</taxon>
        <taxon>Hexapoda</taxon>
        <taxon>Insecta</taxon>
        <taxon>Pterygota</taxon>
        <taxon>Neoptera</taxon>
        <taxon>Endopterygota</taxon>
        <taxon>Hymenoptera</taxon>
        <taxon>Apocrita</taxon>
        <taxon>Aculeata</taxon>
        <taxon>Apoidea</taxon>
        <taxon>Anthophila</taxon>
        <taxon>Apidae</taxon>
        <taxon>Apis</taxon>
    </lineage>
</organism>
<dbReference type="PANTHER" id="PTHR46715:SF1">
    <property type="entry name" value="1-PHOSPHATIDYLINOSITOL 3-PHOSPHATE 5-KINASE"/>
    <property type="match status" value="1"/>
</dbReference>
<evidence type="ECO:0000313" key="1">
    <source>
        <dbReference type="EMBL" id="AEY59592.1"/>
    </source>
</evidence>
<proteinExistence type="evidence at transcript level"/>